<dbReference type="SUPFAM" id="SSF141868">
    <property type="entry name" value="EAL domain-like"/>
    <property type="match status" value="1"/>
</dbReference>
<comment type="caution">
    <text evidence="4">The sequence shown here is derived from an EMBL/GenBank/DDBJ whole genome shotgun (WGS) entry which is preliminary data.</text>
</comment>
<dbReference type="EMBL" id="JAEMUH010000005">
    <property type="protein sequence ID" value="MBJ7550214.1"/>
    <property type="molecule type" value="Genomic_DNA"/>
</dbReference>
<dbReference type="InterPro" id="IPR029787">
    <property type="entry name" value="Nucleotide_cyclase"/>
</dbReference>
<evidence type="ECO:0000256" key="1">
    <source>
        <dbReference type="SAM" id="Phobius"/>
    </source>
</evidence>
<dbReference type="InterPro" id="IPR000160">
    <property type="entry name" value="GGDEF_dom"/>
</dbReference>
<dbReference type="NCBIfam" id="TIGR00254">
    <property type="entry name" value="GGDEF"/>
    <property type="match status" value="1"/>
</dbReference>
<sequence length="790" mass="90429">MRIGLSCIVYLFAITHALAAEDSIRLQLKWQHAYQFAGYYAAQELGLYDQVGLDVEIIPASPHTDVAEEVASGRAQYGVGNSSILIQRDNGLPLTILAVVFQHSPTIFIAKNNVITFHNWNKKNIMLEGSSDELLLYLEQQGLDVSTLNFIPHSFDPLDLTTDQVDIMSAYSTNEPFFLSQLGIPYRVFSPRSEGIDFFGDNLFTSDQELKDHPERVKAFRKASLEGWEYALKHPEKVISWIISRYHSTYSREFLFFEAETTYDLIQPDLIEVGYINEPRWHKVVKSYQALGKLSSDFDVKQALYLPEPETDWRQVWLIASISIPVMLLLFIMVMVIARTNRRLDHALKDSQKARLMANQQADLDPLTELSNRRYFQRQLEFLCKRAARKKIAFALFYIDLDHFKEINDLHGHHEGDNILKEVAQRIQSVLPEHCELARIGGDEFTILVKIMDQEAILDRLSQLILDVLKEPFFIAQEQRRISASIGITVSPRDSTTPSSLLQFADEAMYSAKNSGRNRWQLFSPSLHTEILERQTLLQDLRGALTNNELFVVYQPIVELSTRRICKVEALLRWQHKTRGLIGPDVFIPMAEESGLITSLGDFVFKESVKQLSQWRSTVAPELIVSINTSTYQYNESGKYLNHWYQYIEQMEVPFDAIILEITESMLMHQHENVSKQLLTFRDHGIHVALDDFGTGYSSLAYLNQLDIDFIKIDKSFIRDLDTGKSAQDLCEAIISMAHKLGLQVIAEGIETESQLSFLTSFQCDMGQGYLYAKPLPVKELTTLLAEKNI</sequence>
<dbReference type="PROSITE" id="PS50883">
    <property type="entry name" value="EAL"/>
    <property type="match status" value="1"/>
</dbReference>
<feature type="domain" description="EAL" evidence="2">
    <location>
        <begin position="534"/>
        <end position="789"/>
    </location>
</feature>
<reference evidence="4 5" key="1">
    <citation type="submission" date="2020-12" db="EMBL/GenBank/DDBJ databases">
        <title>Comparative genome analysis of fungal antagonists Marinomonas ostreistagni 398 and M. spartinae 468.</title>
        <authorList>
            <person name="Fields J.L."/>
            <person name="Mavrodi O.V."/>
            <person name="Biber P.D."/>
            <person name="Indest K.J."/>
            <person name="Mavrodi D.V."/>
        </authorList>
    </citation>
    <scope>NUCLEOTIDE SEQUENCE [LARGE SCALE GENOMIC DNA]</scope>
    <source>
        <strain evidence="4 5">USM7</strain>
    </source>
</reference>
<dbReference type="Pfam" id="PF00563">
    <property type="entry name" value="EAL"/>
    <property type="match status" value="1"/>
</dbReference>
<proteinExistence type="predicted"/>
<dbReference type="SUPFAM" id="SSF53850">
    <property type="entry name" value="Periplasmic binding protein-like II"/>
    <property type="match status" value="1"/>
</dbReference>
<dbReference type="InterPro" id="IPR043128">
    <property type="entry name" value="Rev_trsase/Diguanyl_cyclase"/>
</dbReference>
<dbReference type="SUPFAM" id="SSF55073">
    <property type="entry name" value="Nucleotide cyclase"/>
    <property type="match status" value="1"/>
</dbReference>
<dbReference type="InterPro" id="IPR001633">
    <property type="entry name" value="EAL_dom"/>
</dbReference>
<dbReference type="Gene3D" id="3.40.190.10">
    <property type="entry name" value="Periplasmic binding protein-like II"/>
    <property type="match status" value="2"/>
</dbReference>
<accession>A0ABS0Z979</accession>
<dbReference type="SMART" id="SM00267">
    <property type="entry name" value="GGDEF"/>
    <property type="match status" value="1"/>
</dbReference>
<gene>
    <name evidence="4" type="ORF">JHD44_05945</name>
</gene>
<evidence type="ECO:0000259" key="2">
    <source>
        <dbReference type="PROSITE" id="PS50883"/>
    </source>
</evidence>
<keyword evidence="5" id="KW-1185">Reference proteome</keyword>
<dbReference type="PROSITE" id="PS50887">
    <property type="entry name" value="GGDEF"/>
    <property type="match status" value="1"/>
</dbReference>
<organism evidence="4 5">
    <name type="scientific">Marinomonas ostreistagni</name>
    <dbReference type="NCBI Taxonomy" id="359209"/>
    <lineage>
        <taxon>Bacteria</taxon>
        <taxon>Pseudomonadati</taxon>
        <taxon>Pseudomonadota</taxon>
        <taxon>Gammaproteobacteria</taxon>
        <taxon>Oceanospirillales</taxon>
        <taxon>Oceanospirillaceae</taxon>
        <taxon>Marinomonas</taxon>
    </lineage>
</organism>
<protein>
    <submittedName>
        <fullName evidence="4">EAL domain-containing protein</fullName>
    </submittedName>
</protein>
<feature type="domain" description="GGDEF" evidence="3">
    <location>
        <begin position="392"/>
        <end position="525"/>
    </location>
</feature>
<dbReference type="Gene3D" id="3.20.20.450">
    <property type="entry name" value="EAL domain"/>
    <property type="match status" value="1"/>
</dbReference>
<dbReference type="RefSeq" id="WP_199461854.1">
    <property type="nucleotide sequence ID" value="NZ_JAEMUH010000005.1"/>
</dbReference>
<dbReference type="Pfam" id="PF00990">
    <property type="entry name" value="GGDEF"/>
    <property type="match status" value="1"/>
</dbReference>
<name>A0ABS0Z979_9GAMM</name>
<keyword evidence="1" id="KW-1133">Transmembrane helix</keyword>
<evidence type="ECO:0000313" key="5">
    <source>
        <dbReference type="Proteomes" id="UP000598488"/>
    </source>
</evidence>
<dbReference type="InterPro" id="IPR035919">
    <property type="entry name" value="EAL_sf"/>
</dbReference>
<keyword evidence="1" id="KW-0812">Transmembrane</keyword>
<dbReference type="InterPro" id="IPR015168">
    <property type="entry name" value="SsuA/THI5"/>
</dbReference>
<dbReference type="PANTHER" id="PTHR44757:SF2">
    <property type="entry name" value="BIOFILM ARCHITECTURE MAINTENANCE PROTEIN MBAA"/>
    <property type="match status" value="1"/>
</dbReference>
<dbReference type="CDD" id="cd01948">
    <property type="entry name" value="EAL"/>
    <property type="match status" value="1"/>
</dbReference>
<dbReference type="SMART" id="SM00052">
    <property type="entry name" value="EAL"/>
    <property type="match status" value="1"/>
</dbReference>
<dbReference type="Proteomes" id="UP000598488">
    <property type="component" value="Unassembled WGS sequence"/>
</dbReference>
<dbReference type="Pfam" id="PF09084">
    <property type="entry name" value="NMT1"/>
    <property type="match status" value="1"/>
</dbReference>
<dbReference type="CDD" id="cd01949">
    <property type="entry name" value="GGDEF"/>
    <property type="match status" value="1"/>
</dbReference>
<keyword evidence="1" id="KW-0472">Membrane</keyword>
<feature type="transmembrane region" description="Helical" evidence="1">
    <location>
        <begin position="316"/>
        <end position="338"/>
    </location>
</feature>
<dbReference type="PANTHER" id="PTHR44757">
    <property type="entry name" value="DIGUANYLATE CYCLASE DGCP"/>
    <property type="match status" value="1"/>
</dbReference>
<evidence type="ECO:0000259" key="3">
    <source>
        <dbReference type="PROSITE" id="PS50887"/>
    </source>
</evidence>
<evidence type="ECO:0000313" key="4">
    <source>
        <dbReference type="EMBL" id="MBJ7550214.1"/>
    </source>
</evidence>
<dbReference type="Gene3D" id="3.30.70.270">
    <property type="match status" value="1"/>
</dbReference>
<dbReference type="InterPro" id="IPR052155">
    <property type="entry name" value="Biofilm_reg_signaling"/>
</dbReference>